<dbReference type="PROSITE" id="PS00373">
    <property type="entry name" value="GART"/>
    <property type="match status" value="1"/>
</dbReference>
<evidence type="ECO:0000256" key="2">
    <source>
        <dbReference type="ARBA" id="ARBA00010699"/>
    </source>
</evidence>
<dbReference type="EC" id="2.1.2.9" evidence="3 8"/>
<protein>
    <recommendedName>
        <fullName evidence="4 8">Methionyl-tRNA formyltransferase</fullName>
        <ecNumber evidence="3 8">2.1.2.9</ecNumber>
    </recommendedName>
</protein>
<dbReference type="SUPFAM" id="SSF53328">
    <property type="entry name" value="Formyltransferase"/>
    <property type="match status" value="1"/>
</dbReference>
<dbReference type="HAMAP" id="MF_00182">
    <property type="entry name" value="Formyl_trans"/>
    <property type="match status" value="1"/>
</dbReference>
<organism evidence="11 12">
    <name type="scientific">Candidatus Nealsonbacteria bacterium RBG_13_38_11</name>
    <dbReference type="NCBI Taxonomy" id="1801662"/>
    <lineage>
        <taxon>Bacteria</taxon>
        <taxon>Candidatus Nealsoniibacteriota</taxon>
    </lineage>
</organism>
<dbReference type="InterPro" id="IPR005794">
    <property type="entry name" value="Fmt"/>
</dbReference>
<dbReference type="InterPro" id="IPR041711">
    <property type="entry name" value="Met-tRNA-FMT_N"/>
</dbReference>
<dbReference type="Pfam" id="PF02911">
    <property type="entry name" value="Formyl_trans_C"/>
    <property type="match status" value="1"/>
</dbReference>
<keyword evidence="5 8" id="KW-0808">Transferase</keyword>
<comment type="function">
    <text evidence="1 8">Attaches a formyl group to the free amino group of methionyl-tRNA(fMet). The formyl group appears to play a dual role in the initiator identity of N-formylmethionyl-tRNA by promoting its recognition by IF2 and preventing the misappropriation of this tRNA by the elongation apparatus.</text>
</comment>
<evidence type="ECO:0000256" key="1">
    <source>
        <dbReference type="ARBA" id="ARBA00002606"/>
    </source>
</evidence>
<evidence type="ECO:0000256" key="4">
    <source>
        <dbReference type="ARBA" id="ARBA00016014"/>
    </source>
</evidence>
<comment type="catalytic activity">
    <reaction evidence="7 8">
        <text>L-methionyl-tRNA(fMet) + (6R)-10-formyltetrahydrofolate = N-formyl-L-methionyl-tRNA(fMet) + (6S)-5,6,7,8-tetrahydrofolate + H(+)</text>
        <dbReference type="Rhea" id="RHEA:24380"/>
        <dbReference type="Rhea" id="RHEA-COMP:9952"/>
        <dbReference type="Rhea" id="RHEA-COMP:9953"/>
        <dbReference type="ChEBI" id="CHEBI:15378"/>
        <dbReference type="ChEBI" id="CHEBI:57453"/>
        <dbReference type="ChEBI" id="CHEBI:78530"/>
        <dbReference type="ChEBI" id="CHEBI:78844"/>
        <dbReference type="ChEBI" id="CHEBI:195366"/>
        <dbReference type="EC" id="2.1.2.9"/>
    </reaction>
</comment>
<dbReference type="CDD" id="cd08704">
    <property type="entry name" value="Met_tRNA_FMT_C"/>
    <property type="match status" value="1"/>
</dbReference>
<name>A0A1G2E039_9BACT</name>
<dbReference type="GO" id="GO:0004479">
    <property type="term" value="F:methionyl-tRNA formyltransferase activity"/>
    <property type="evidence" value="ECO:0007669"/>
    <property type="project" value="UniProtKB-UniRule"/>
</dbReference>
<dbReference type="EMBL" id="MHLX01000025">
    <property type="protein sequence ID" value="OGZ18661.1"/>
    <property type="molecule type" value="Genomic_DNA"/>
</dbReference>
<evidence type="ECO:0000256" key="6">
    <source>
        <dbReference type="ARBA" id="ARBA00022917"/>
    </source>
</evidence>
<evidence type="ECO:0000256" key="7">
    <source>
        <dbReference type="ARBA" id="ARBA00048558"/>
    </source>
</evidence>
<dbReference type="InterPro" id="IPR044135">
    <property type="entry name" value="Met-tRNA-FMT_C"/>
</dbReference>
<feature type="domain" description="Formyl transferase C-terminal" evidence="10">
    <location>
        <begin position="206"/>
        <end position="308"/>
    </location>
</feature>
<evidence type="ECO:0000256" key="5">
    <source>
        <dbReference type="ARBA" id="ARBA00022679"/>
    </source>
</evidence>
<sequence length="317" mass="36032">MLRDLKIVFIGTPEFGAIILDKLCQSEYKPVLVVASPDKPIGRKQAITPPPVKITAEKYEIPVLQPENIKDIKSKIQNLKPDLVVVAAYSQLIPKDILEIPSFGFLNVHPSLLPKYRGPSPIQYAILNGDEETGVTIMLMDEKLDRGKIVSLSRLSISEEITAEELTEKTADLGAELLLNIIPKWINNEIEPNSQDEKRATYTKILKKEDGKVDWQKPVKEIERKVRAFFLWPGTYTFWQNKSKTVKIKILKARVYKSPQQKRYDIGKVLVVPQNEIGVQCKEDFLVIEKLQIEGKKESNAEEFLRGYSDFAGSILE</sequence>
<feature type="binding site" evidence="8">
    <location>
        <begin position="111"/>
        <end position="114"/>
    </location>
    <ligand>
        <name>(6S)-5,6,7,8-tetrahydrofolate</name>
        <dbReference type="ChEBI" id="CHEBI:57453"/>
    </ligand>
</feature>
<dbReference type="Proteomes" id="UP000176662">
    <property type="component" value="Unassembled WGS sequence"/>
</dbReference>
<dbReference type="Gene3D" id="3.40.50.170">
    <property type="entry name" value="Formyl transferase, N-terminal domain"/>
    <property type="match status" value="1"/>
</dbReference>
<keyword evidence="6 8" id="KW-0648">Protein biosynthesis</keyword>
<dbReference type="CDD" id="cd08646">
    <property type="entry name" value="FMT_core_Met-tRNA-FMT_N"/>
    <property type="match status" value="1"/>
</dbReference>
<evidence type="ECO:0000259" key="10">
    <source>
        <dbReference type="Pfam" id="PF02911"/>
    </source>
</evidence>
<dbReference type="InterPro" id="IPR037022">
    <property type="entry name" value="Formyl_trans_C_sf"/>
</dbReference>
<dbReference type="Pfam" id="PF00551">
    <property type="entry name" value="Formyl_trans_N"/>
    <property type="match status" value="1"/>
</dbReference>
<dbReference type="InterPro" id="IPR002376">
    <property type="entry name" value="Formyl_transf_N"/>
</dbReference>
<evidence type="ECO:0000256" key="8">
    <source>
        <dbReference type="HAMAP-Rule" id="MF_00182"/>
    </source>
</evidence>
<dbReference type="PANTHER" id="PTHR11138">
    <property type="entry name" value="METHIONYL-TRNA FORMYLTRANSFERASE"/>
    <property type="match status" value="1"/>
</dbReference>
<reference evidence="11 12" key="1">
    <citation type="journal article" date="2016" name="Nat. Commun.">
        <title>Thousands of microbial genomes shed light on interconnected biogeochemical processes in an aquifer system.</title>
        <authorList>
            <person name="Anantharaman K."/>
            <person name="Brown C.T."/>
            <person name="Hug L.A."/>
            <person name="Sharon I."/>
            <person name="Castelle C.J."/>
            <person name="Probst A.J."/>
            <person name="Thomas B.C."/>
            <person name="Singh A."/>
            <person name="Wilkins M.J."/>
            <person name="Karaoz U."/>
            <person name="Brodie E.L."/>
            <person name="Williams K.H."/>
            <person name="Hubbard S.S."/>
            <person name="Banfield J.F."/>
        </authorList>
    </citation>
    <scope>NUCLEOTIDE SEQUENCE [LARGE SCALE GENOMIC DNA]</scope>
</reference>
<comment type="caution">
    <text evidence="11">The sequence shown here is derived from an EMBL/GenBank/DDBJ whole genome shotgun (WGS) entry which is preliminary data.</text>
</comment>
<gene>
    <name evidence="8" type="primary">fmt</name>
    <name evidence="11" type="ORF">A2Z68_01225</name>
</gene>
<dbReference type="InterPro" id="IPR005793">
    <property type="entry name" value="Formyl_trans_C"/>
</dbReference>
<evidence type="ECO:0000313" key="12">
    <source>
        <dbReference type="Proteomes" id="UP000176662"/>
    </source>
</evidence>
<dbReference type="AlphaFoldDB" id="A0A1G2E039"/>
<proteinExistence type="inferred from homology"/>
<dbReference type="GO" id="GO:0005829">
    <property type="term" value="C:cytosol"/>
    <property type="evidence" value="ECO:0007669"/>
    <property type="project" value="TreeGrafter"/>
</dbReference>
<dbReference type="SUPFAM" id="SSF50486">
    <property type="entry name" value="FMT C-terminal domain-like"/>
    <property type="match status" value="1"/>
</dbReference>
<dbReference type="InterPro" id="IPR011034">
    <property type="entry name" value="Formyl_transferase-like_C_sf"/>
</dbReference>
<dbReference type="InterPro" id="IPR036477">
    <property type="entry name" value="Formyl_transf_N_sf"/>
</dbReference>
<dbReference type="InterPro" id="IPR001555">
    <property type="entry name" value="GART_AS"/>
</dbReference>
<dbReference type="PANTHER" id="PTHR11138:SF5">
    <property type="entry name" value="METHIONYL-TRNA FORMYLTRANSFERASE, MITOCHONDRIAL"/>
    <property type="match status" value="1"/>
</dbReference>
<evidence type="ECO:0000259" key="9">
    <source>
        <dbReference type="Pfam" id="PF00551"/>
    </source>
</evidence>
<dbReference type="Gene3D" id="3.10.25.10">
    <property type="entry name" value="Formyl transferase, C-terminal domain"/>
    <property type="match status" value="1"/>
</dbReference>
<evidence type="ECO:0000256" key="3">
    <source>
        <dbReference type="ARBA" id="ARBA00012261"/>
    </source>
</evidence>
<comment type="similarity">
    <text evidence="2 8">Belongs to the Fmt family.</text>
</comment>
<accession>A0A1G2E039</accession>
<evidence type="ECO:0000313" key="11">
    <source>
        <dbReference type="EMBL" id="OGZ18661.1"/>
    </source>
</evidence>
<dbReference type="NCBIfam" id="TIGR00460">
    <property type="entry name" value="fmt"/>
    <property type="match status" value="1"/>
</dbReference>
<feature type="domain" description="Formyl transferase N-terminal" evidence="9">
    <location>
        <begin position="6"/>
        <end position="180"/>
    </location>
</feature>